<accession>A0A316I5L0</accession>
<organism evidence="1 2">
    <name type="scientific">Fulvimonas soli</name>
    <dbReference type="NCBI Taxonomy" id="155197"/>
    <lineage>
        <taxon>Bacteria</taxon>
        <taxon>Pseudomonadati</taxon>
        <taxon>Pseudomonadota</taxon>
        <taxon>Gammaproteobacteria</taxon>
        <taxon>Lysobacterales</taxon>
        <taxon>Rhodanobacteraceae</taxon>
        <taxon>Fulvimonas</taxon>
    </lineage>
</organism>
<evidence type="ECO:0000313" key="1">
    <source>
        <dbReference type="EMBL" id="PWK88697.1"/>
    </source>
</evidence>
<dbReference type="Proteomes" id="UP000245812">
    <property type="component" value="Unassembled WGS sequence"/>
</dbReference>
<reference evidence="1 2" key="1">
    <citation type="submission" date="2018-05" db="EMBL/GenBank/DDBJ databases">
        <title>Genomic Encyclopedia of Type Strains, Phase IV (KMG-IV): sequencing the most valuable type-strain genomes for metagenomic binning, comparative biology and taxonomic classification.</title>
        <authorList>
            <person name="Goeker M."/>
        </authorList>
    </citation>
    <scope>NUCLEOTIDE SEQUENCE [LARGE SCALE GENOMIC DNA]</scope>
    <source>
        <strain evidence="1 2">DSM 14263</strain>
    </source>
</reference>
<gene>
    <name evidence="1" type="ORF">C7456_105231</name>
</gene>
<evidence type="ECO:0000313" key="2">
    <source>
        <dbReference type="Proteomes" id="UP000245812"/>
    </source>
</evidence>
<dbReference type="AlphaFoldDB" id="A0A316I5L0"/>
<dbReference type="RefSeq" id="WP_211306292.1">
    <property type="nucleotide sequence ID" value="NZ_MSZV01000066.1"/>
</dbReference>
<sequence length="102" mass="10881">MLQLNPPLPMLTPKGEGYAHILIDYGPESDLYWTVFITATGEVWTFANRDVRASKNITLGRTRVAEPLPPVDGDGRRANGVRAVNGHAAAAAGGREGDGRPA</sequence>
<keyword evidence="2" id="KW-1185">Reference proteome</keyword>
<name>A0A316I5L0_9GAMM</name>
<dbReference type="EMBL" id="QGHC01000005">
    <property type="protein sequence ID" value="PWK88697.1"/>
    <property type="molecule type" value="Genomic_DNA"/>
</dbReference>
<proteinExistence type="predicted"/>
<comment type="caution">
    <text evidence="1">The sequence shown here is derived from an EMBL/GenBank/DDBJ whole genome shotgun (WGS) entry which is preliminary data.</text>
</comment>
<protein>
    <submittedName>
        <fullName evidence="1">Uncharacterized protein</fullName>
    </submittedName>
</protein>